<accession>A0AAW7R2P4</accession>
<sequence>MASSDTDSYSDKRDFRKTSEPKADDVSFDWAESRPVFVIQKHDASNLHYDFRIEVDGVLKSWAVPKGPSTDPSEQRLALPTEDHPLTYADFEGTIPEDEYGGGTVMVWDRGYYRNHKDASNGDEPKSVAEQLADGHATIWLEGEKLTGGYALIRTDSGDDERWLLVKMDDEEADARRNPVSTQSNSVKTQRSLSEIADEEASADD</sequence>
<dbReference type="Proteomes" id="UP001169492">
    <property type="component" value="Unassembled WGS sequence"/>
</dbReference>
<reference evidence="5 6" key="1">
    <citation type="submission" date="2021-03" db="EMBL/GenBank/DDBJ databases">
        <title>Pseudidiomarina terrestris, a new bacterium isolated from saline soil.</title>
        <authorList>
            <person name="Galisteo C."/>
            <person name="De La Haba R."/>
            <person name="Sanchez-Porro C."/>
            <person name="Ventosa A."/>
        </authorList>
    </citation>
    <scope>NUCLEOTIDE SEQUENCE [LARGE SCALE GENOMIC DNA]</scope>
    <source>
        <strain evidence="3 6">1APP75-32.1</strain>
        <strain evidence="5">1APR75-15</strain>
        <strain evidence="4">1ASR75-15</strain>
    </source>
</reference>
<feature type="region of interest" description="Disordered" evidence="1">
    <location>
        <begin position="1"/>
        <end position="25"/>
    </location>
</feature>
<dbReference type="NCBIfam" id="TIGR02777">
    <property type="entry name" value="LigD_PE_dom"/>
    <property type="match status" value="1"/>
</dbReference>
<evidence type="ECO:0000313" key="5">
    <source>
        <dbReference type="Proteomes" id="UP001169491"/>
    </source>
</evidence>
<comment type="caution">
    <text evidence="3">The sequence shown here is derived from an EMBL/GenBank/DDBJ whole genome shotgun (WGS) entry which is preliminary data.</text>
</comment>
<organism evidence="3 6">
    <name type="scientific">Pseudidiomarina terrestris</name>
    <dbReference type="NCBI Taxonomy" id="2820060"/>
    <lineage>
        <taxon>Bacteria</taxon>
        <taxon>Pseudomonadati</taxon>
        <taxon>Pseudomonadota</taxon>
        <taxon>Gammaproteobacteria</taxon>
        <taxon>Alteromonadales</taxon>
        <taxon>Idiomarinaceae</taxon>
        <taxon>Pseudidiomarina</taxon>
    </lineage>
</organism>
<dbReference type="InterPro" id="IPR014144">
    <property type="entry name" value="LigD_PE_domain"/>
</dbReference>
<gene>
    <name evidence="3" type="ORF">J6I90_11325</name>
    <name evidence="4" type="ORF">J6I92_10140</name>
</gene>
<keyword evidence="5" id="KW-1185">Reference proteome</keyword>
<feature type="compositionally biased region" description="Acidic residues" evidence="1">
    <location>
        <begin position="196"/>
        <end position="205"/>
    </location>
</feature>
<feature type="domain" description="DNA ligase D 3'-phosphoesterase" evidence="2">
    <location>
        <begin position="40"/>
        <end position="154"/>
    </location>
</feature>
<keyword evidence="3" id="KW-0436">Ligase</keyword>
<feature type="compositionally biased region" description="Polar residues" evidence="1">
    <location>
        <begin position="179"/>
        <end position="193"/>
    </location>
</feature>
<protein>
    <submittedName>
        <fullName evidence="3">DNA ligase</fullName>
    </submittedName>
</protein>
<dbReference type="PANTHER" id="PTHR39465">
    <property type="entry name" value="DNA LIGASE D, 3'-PHOSPHOESTERASE DOMAIN"/>
    <property type="match status" value="1"/>
</dbReference>
<evidence type="ECO:0000313" key="3">
    <source>
        <dbReference type="EMBL" id="MDN7125475.1"/>
    </source>
</evidence>
<dbReference type="Pfam" id="PF13298">
    <property type="entry name" value="LigD_N"/>
    <property type="match status" value="1"/>
</dbReference>
<proteinExistence type="predicted"/>
<name>A0AAW7R2P4_9GAMM</name>
<evidence type="ECO:0000259" key="2">
    <source>
        <dbReference type="Pfam" id="PF13298"/>
    </source>
</evidence>
<dbReference type="EMBL" id="JAGGJC010000004">
    <property type="protein sequence ID" value="MDN7130233.1"/>
    <property type="molecule type" value="Genomic_DNA"/>
</dbReference>
<feature type="region of interest" description="Disordered" evidence="1">
    <location>
        <begin position="170"/>
        <end position="205"/>
    </location>
</feature>
<dbReference type="AlphaFoldDB" id="A0AAW7R2P4"/>
<evidence type="ECO:0000256" key="1">
    <source>
        <dbReference type="SAM" id="MobiDB-lite"/>
    </source>
</evidence>
<dbReference type="RefSeq" id="WP_301721046.1">
    <property type="nucleotide sequence ID" value="NZ_JAGGJB010000006.1"/>
</dbReference>
<dbReference type="GO" id="GO:0016874">
    <property type="term" value="F:ligase activity"/>
    <property type="evidence" value="ECO:0007669"/>
    <property type="project" value="UniProtKB-KW"/>
</dbReference>
<feature type="compositionally biased region" description="Basic and acidic residues" evidence="1">
    <location>
        <begin position="9"/>
        <end position="25"/>
    </location>
</feature>
<evidence type="ECO:0000313" key="4">
    <source>
        <dbReference type="EMBL" id="MDN7130233.1"/>
    </source>
</evidence>
<dbReference type="PANTHER" id="PTHR39465:SF1">
    <property type="entry name" value="DNA LIGASE D 3'-PHOSPHOESTERASE DOMAIN-CONTAINING PROTEIN"/>
    <property type="match status" value="1"/>
</dbReference>
<dbReference type="Proteomes" id="UP001169491">
    <property type="component" value="Unassembled WGS sequence"/>
</dbReference>
<dbReference type="EMBL" id="JAGGJB010000006">
    <property type="protein sequence ID" value="MDN7125475.1"/>
    <property type="molecule type" value="Genomic_DNA"/>
</dbReference>
<evidence type="ECO:0000313" key="6">
    <source>
        <dbReference type="Proteomes" id="UP001169492"/>
    </source>
</evidence>